<evidence type="ECO:0000259" key="2">
    <source>
        <dbReference type="Pfam" id="PF01551"/>
    </source>
</evidence>
<dbReference type="InterPro" id="IPR016047">
    <property type="entry name" value="M23ase_b-sheet_dom"/>
</dbReference>
<evidence type="ECO:0000259" key="1">
    <source>
        <dbReference type="Pfam" id="PF01471"/>
    </source>
</evidence>
<dbReference type="InterPro" id="IPR011055">
    <property type="entry name" value="Dup_hybrid_motif"/>
</dbReference>
<dbReference type="SUPFAM" id="SSF51261">
    <property type="entry name" value="Duplicated hybrid motif"/>
    <property type="match status" value="1"/>
</dbReference>
<dbReference type="Gene3D" id="1.10.101.10">
    <property type="entry name" value="PGBD-like superfamily/PGBD"/>
    <property type="match status" value="1"/>
</dbReference>
<dbReference type="Pfam" id="PF01471">
    <property type="entry name" value="PG_binding_1"/>
    <property type="match status" value="1"/>
</dbReference>
<dbReference type="PANTHER" id="PTHR21666:SF270">
    <property type="entry name" value="MUREIN HYDROLASE ACTIVATOR ENVC"/>
    <property type="match status" value="1"/>
</dbReference>
<evidence type="ECO:0000313" key="4">
    <source>
        <dbReference type="Proteomes" id="UP000177626"/>
    </source>
</evidence>
<dbReference type="Pfam" id="PF01551">
    <property type="entry name" value="Peptidase_M23"/>
    <property type="match status" value="1"/>
</dbReference>
<feature type="domain" description="M23ase beta-sheet core" evidence="2">
    <location>
        <begin position="56"/>
        <end position="165"/>
    </location>
</feature>
<dbReference type="Proteomes" id="UP000177626">
    <property type="component" value="Unassembled WGS sequence"/>
</dbReference>
<organism evidence="3 4">
    <name type="scientific">Candidatus Komeilibacteria bacterium RIFOXYC1_FULL_37_11</name>
    <dbReference type="NCBI Taxonomy" id="1798555"/>
    <lineage>
        <taxon>Bacteria</taxon>
        <taxon>Candidatus Komeiliibacteriota</taxon>
    </lineage>
</organism>
<name>A0A1G2C209_9BACT</name>
<proteinExistence type="predicted"/>
<reference evidence="3 4" key="1">
    <citation type="journal article" date="2016" name="Nat. Commun.">
        <title>Thousands of microbial genomes shed light on interconnected biogeochemical processes in an aquifer system.</title>
        <authorList>
            <person name="Anantharaman K."/>
            <person name="Brown C.T."/>
            <person name="Hug L.A."/>
            <person name="Sharon I."/>
            <person name="Castelle C.J."/>
            <person name="Probst A.J."/>
            <person name="Thomas B.C."/>
            <person name="Singh A."/>
            <person name="Wilkins M.J."/>
            <person name="Karaoz U."/>
            <person name="Brodie E.L."/>
            <person name="Williams K.H."/>
            <person name="Hubbard S.S."/>
            <person name="Banfield J.F."/>
        </authorList>
    </citation>
    <scope>NUCLEOTIDE SEQUENCE [LARGE SCALE GENOMIC DNA]</scope>
</reference>
<sequence>MSKIKVILLSILIYVLGFTPFKTSAVEVRDIVFPVEAGWDYNFSDTYGAARSGGRSHEGTDIMVEQMTPLVAAVSGRVTYLVEHDQGWGLAIYIEDNEGYSYRYLHINNDTPGTDDGKEIRSYAFPKNIVRGARVTAGQVVAFAGDSGNAEWVAHHLHFEIWTPERASINAYPSLMAAIGQPVISEDNVTASSYHFMRDLELGSEGDDVKALQVYLNVNGFYVASSGAGSTGQETTYFGPATQDALARFQRAKGISPATGFFGVITRTFINEEGQVTDESNNSLVEVGWLVKDKLSPRVYYVATNLELMWIVSEDSARRNFGSDWYLNIKEFESLDDLKLPYGDYVL</sequence>
<dbReference type="InterPro" id="IPR050570">
    <property type="entry name" value="Cell_wall_metabolism_enzyme"/>
</dbReference>
<dbReference type="AlphaFoldDB" id="A0A1G2C209"/>
<evidence type="ECO:0000313" key="3">
    <source>
        <dbReference type="EMBL" id="OGY94819.1"/>
    </source>
</evidence>
<feature type="domain" description="Peptidoglycan binding-like" evidence="1">
    <location>
        <begin position="206"/>
        <end position="267"/>
    </location>
</feature>
<dbReference type="GO" id="GO:0004222">
    <property type="term" value="F:metalloendopeptidase activity"/>
    <property type="evidence" value="ECO:0007669"/>
    <property type="project" value="TreeGrafter"/>
</dbReference>
<comment type="caution">
    <text evidence="3">The sequence shown here is derived from an EMBL/GenBank/DDBJ whole genome shotgun (WGS) entry which is preliminary data.</text>
</comment>
<dbReference type="InterPro" id="IPR036366">
    <property type="entry name" value="PGBDSf"/>
</dbReference>
<dbReference type="CDD" id="cd12797">
    <property type="entry name" value="M23_peptidase"/>
    <property type="match status" value="1"/>
</dbReference>
<dbReference type="InterPro" id="IPR002477">
    <property type="entry name" value="Peptidoglycan-bd-like"/>
</dbReference>
<dbReference type="SUPFAM" id="SSF47090">
    <property type="entry name" value="PGBD-like"/>
    <property type="match status" value="1"/>
</dbReference>
<dbReference type="InterPro" id="IPR036365">
    <property type="entry name" value="PGBD-like_sf"/>
</dbReference>
<dbReference type="Gene3D" id="2.70.70.10">
    <property type="entry name" value="Glucose Permease (Domain IIA)"/>
    <property type="match status" value="1"/>
</dbReference>
<dbReference type="PANTHER" id="PTHR21666">
    <property type="entry name" value="PEPTIDASE-RELATED"/>
    <property type="match status" value="1"/>
</dbReference>
<evidence type="ECO:0008006" key="5">
    <source>
        <dbReference type="Google" id="ProtNLM"/>
    </source>
</evidence>
<dbReference type="EMBL" id="MHKQ01000003">
    <property type="protein sequence ID" value="OGY94819.1"/>
    <property type="molecule type" value="Genomic_DNA"/>
</dbReference>
<accession>A0A1G2C209</accession>
<protein>
    <recommendedName>
        <fullName evidence="5">Peptidase M23 domain-containing protein</fullName>
    </recommendedName>
</protein>
<gene>
    <name evidence="3" type="ORF">A2406_03260</name>
</gene>